<dbReference type="Gene3D" id="1.10.599.10">
    <property type="entry name" value="Aldehyde Ferredoxin Oxidoreductase Protein, subunit A, domain 3"/>
    <property type="match status" value="1"/>
</dbReference>
<evidence type="ECO:0000259" key="1">
    <source>
        <dbReference type="Pfam" id="PF01314"/>
    </source>
</evidence>
<dbReference type="GO" id="GO:0016625">
    <property type="term" value="F:oxidoreductase activity, acting on the aldehyde or oxo group of donors, iron-sulfur protein as acceptor"/>
    <property type="evidence" value="ECO:0007669"/>
    <property type="project" value="InterPro"/>
</dbReference>
<gene>
    <name evidence="2" type="ORF">S01H4_60479</name>
</gene>
<proteinExistence type="predicted"/>
<protein>
    <recommendedName>
        <fullName evidence="1">Aldehyde ferredoxin oxidoreductase C-terminal domain-containing protein</fullName>
    </recommendedName>
</protein>
<feature type="domain" description="Aldehyde ferredoxin oxidoreductase C-terminal" evidence="1">
    <location>
        <begin position="2"/>
        <end position="46"/>
    </location>
</feature>
<organism evidence="2">
    <name type="scientific">marine sediment metagenome</name>
    <dbReference type="NCBI Taxonomy" id="412755"/>
    <lineage>
        <taxon>unclassified sequences</taxon>
        <taxon>metagenomes</taxon>
        <taxon>ecological metagenomes</taxon>
    </lineage>
</organism>
<reference evidence="2" key="1">
    <citation type="journal article" date="2014" name="Front. Microbiol.">
        <title>High frequency of phylogenetically diverse reductive dehalogenase-homologous genes in deep subseafloor sedimentary metagenomes.</title>
        <authorList>
            <person name="Kawai M."/>
            <person name="Futagami T."/>
            <person name="Toyoda A."/>
            <person name="Takaki Y."/>
            <person name="Nishi S."/>
            <person name="Hori S."/>
            <person name="Arai W."/>
            <person name="Tsubouchi T."/>
            <person name="Morono Y."/>
            <person name="Uchiyama I."/>
            <person name="Ito T."/>
            <person name="Fujiyama A."/>
            <person name="Inagaki F."/>
            <person name="Takami H."/>
        </authorList>
    </citation>
    <scope>NUCLEOTIDE SEQUENCE</scope>
    <source>
        <strain evidence="2">Expedition CK06-06</strain>
    </source>
</reference>
<dbReference type="AlphaFoldDB" id="X1E846"/>
<dbReference type="SUPFAM" id="SSF48310">
    <property type="entry name" value="Aldehyde ferredoxin oxidoreductase, C-terminal domains"/>
    <property type="match status" value="1"/>
</dbReference>
<sequence>PCPSGIGKGMRGADYLDECLDEYYQERGFDTRTGLPKIEKLRELDLDSVGERLTKLGVYT</sequence>
<accession>X1E846</accession>
<dbReference type="GO" id="GO:0051536">
    <property type="term" value="F:iron-sulfur cluster binding"/>
    <property type="evidence" value="ECO:0007669"/>
    <property type="project" value="InterPro"/>
</dbReference>
<name>X1E846_9ZZZZ</name>
<evidence type="ECO:0000313" key="2">
    <source>
        <dbReference type="EMBL" id="GAH16520.1"/>
    </source>
</evidence>
<dbReference type="InterPro" id="IPR013985">
    <property type="entry name" value="Ald_Fedxn_OxRdtase_dom3"/>
</dbReference>
<dbReference type="GO" id="GO:0009055">
    <property type="term" value="F:electron transfer activity"/>
    <property type="evidence" value="ECO:0007669"/>
    <property type="project" value="InterPro"/>
</dbReference>
<dbReference type="Pfam" id="PF01314">
    <property type="entry name" value="AFOR_C"/>
    <property type="match status" value="1"/>
</dbReference>
<feature type="non-terminal residue" evidence="2">
    <location>
        <position position="1"/>
    </location>
</feature>
<dbReference type="InterPro" id="IPR001203">
    <property type="entry name" value="OxRdtase_Ald_Fedxn_C"/>
</dbReference>
<dbReference type="EMBL" id="BART01035674">
    <property type="protein sequence ID" value="GAH16520.1"/>
    <property type="molecule type" value="Genomic_DNA"/>
</dbReference>
<dbReference type="InterPro" id="IPR036021">
    <property type="entry name" value="Tungsten_al_ferr_oxy-like_C"/>
</dbReference>
<comment type="caution">
    <text evidence="2">The sequence shown here is derived from an EMBL/GenBank/DDBJ whole genome shotgun (WGS) entry which is preliminary data.</text>
</comment>